<dbReference type="STRING" id="52441.SAMN05216302_10754"/>
<gene>
    <name evidence="2" type="ORF">SAMN05216302_10754</name>
</gene>
<proteinExistence type="predicted"/>
<keyword evidence="1" id="KW-1133">Transmembrane helix</keyword>
<dbReference type="RefSeq" id="WP_090703711.1">
    <property type="nucleotide sequence ID" value="NZ_FOSP01000075.1"/>
</dbReference>
<keyword evidence="3" id="KW-1185">Reference proteome</keyword>
<dbReference type="OrthoDB" id="8565423at2"/>
<sequence>MKHIYNIIIFIIIVIAILSITGCTTIEKKQAIIKPDELISRELFENQLSDLMHDYASLEKKNNTELEAIFNNVKEKFENDNNNINRIRYILLLTLPSQKFYDTNIALSLLKNWPETERQPSSFESFRNLLIMRLEEELRLKRMAKQLFHQLANEKLKSEMLQKKIEDIKDMEKSLIRRNMP</sequence>
<protein>
    <submittedName>
        <fullName evidence="2">Uncharacterized protein</fullName>
    </submittedName>
</protein>
<evidence type="ECO:0000256" key="1">
    <source>
        <dbReference type="SAM" id="Phobius"/>
    </source>
</evidence>
<keyword evidence="1" id="KW-0812">Transmembrane</keyword>
<accession>A0A1I4HB10</accession>
<dbReference type="EMBL" id="FOSP01000075">
    <property type="protein sequence ID" value="SFL38863.1"/>
    <property type="molecule type" value="Genomic_DNA"/>
</dbReference>
<organism evidence="2 3">
    <name type="scientific">Nitrosomonas aestuarii</name>
    <dbReference type="NCBI Taxonomy" id="52441"/>
    <lineage>
        <taxon>Bacteria</taxon>
        <taxon>Pseudomonadati</taxon>
        <taxon>Pseudomonadota</taxon>
        <taxon>Betaproteobacteria</taxon>
        <taxon>Nitrosomonadales</taxon>
        <taxon>Nitrosomonadaceae</taxon>
        <taxon>Nitrosomonas</taxon>
    </lineage>
</organism>
<evidence type="ECO:0000313" key="3">
    <source>
        <dbReference type="Proteomes" id="UP000199533"/>
    </source>
</evidence>
<dbReference type="AlphaFoldDB" id="A0A1I4HB10"/>
<evidence type="ECO:0000313" key="2">
    <source>
        <dbReference type="EMBL" id="SFL38863.1"/>
    </source>
</evidence>
<dbReference type="PROSITE" id="PS51257">
    <property type="entry name" value="PROKAR_LIPOPROTEIN"/>
    <property type="match status" value="1"/>
</dbReference>
<reference evidence="3" key="1">
    <citation type="submission" date="2016-10" db="EMBL/GenBank/DDBJ databases">
        <authorList>
            <person name="Varghese N."/>
            <person name="Submissions S."/>
        </authorList>
    </citation>
    <scope>NUCLEOTIDE SEQUENCE [LARGE SCALE GENOMIC DNA]</scope>
    <source>
        <strain evidence="3">Nm69</strain>
    </source>
</reference>
<name>A0A1I4HB10_9PROT</name>
<keyword evidence="1" id="KW-0472">Membrane</keyword>
<dbReference type="Proteomes" id="UP000199533">
    <property type="component" value="Unassembled WGS sequence"/>
</dbReference>
<feature type="transmembrane region" description="Helical" evidence="1">
    <location>
        <begin position="6"/>
        <end position="26"/>
    </location>
</feature>